<protein>
    <recommendedName>
        <fullName evidence="3">HAT C-terminal dimerisation domain-containing protein</fullName>
    </recommendedName>
</protein>
<dbReference type="Proteomes" id="UP000663879">
    <property type="component" value="Unassembled WGS sequence"/>
</dbReference>
<proteinExistence type="predicted"/>
<dbReference type="PRINTS" id="PR00019">
    <property type="entry name" value="LEURICHRPT"/>
</dbReference>
<dbReference type="InterPro" id="IPR001611">
    <property type="entry name" value="Leu-rich_rpt"/>
</dbReference>
<accession>A0A813TQ40</accession>
<dbReference type="InterPro" id="IPR003591">
    <property type="entry name" value="Leu-rich_rpt_typical-subtyp"/>
</dbReference>
<dbReference type="SMART" id="SM00365">
    <property type="entry name" value="LRR_SD22"/>
    <property type="match status" value="7"/>
</dbReference>
<keyword evidence="1" id="KW-0433">Leucine-rich repeat</keyword>
<reference evidence="4" key="1">
    <citation type="submission" date="2021-02" db="EMBL/GenBank/DDBJ databases">
        <authorList>
            <person name="Nowell W R."/>
        </authorList>
    </citation>
    <scope>NUCLEOTIDE SEQUENCE</scope>
    <source>
        <strain evidence="4">Ploen Becks lab</strain>
    </source>
</reference>
<organism evidence="4 5">
    <name type="scientific">Brachionus calyciflorus</name>
    <dbReference type="NCBI Taxonomy" id="104777"/>
    <lineage>
        <taxon>Eukaryota</taxon>
        <taxon>Metazoa</taxon>
        <taxon>Spiralia</taxon>
        <taxon>Gnathifera</taxon>
        <taxon>Rotifera</taxon>
        <taxon>Eurotatoria</taxon>
        <taxon>Monogononta</taxon>
        <taxon>Pseudotrocha</taxon>
        <taxon>Ploima</taxon>
        <taxon>Brachionidae</taxon>
        <taxon>Brachionus</taxon>
    </lineage>
</organism>
<comment type="caution">
    <text evidence="4">The sequence shown here is derived from an EMBL/GenBank/DDBJ whole genome shotgun (WGS) entry which is preliminary data.</text>
</comment>
<name>A0A813TQ40_9BILA</name>
<dbReference type="Pfam" id="PF13855">
    <property type="entry name" value="LRR_8"/>
    <property type="match status" value="3"/>
</dbReference>
<dbReference type="SUPFAM" id="SSF53098">
    <property type="entry name" value="Ribonuclease H-like"/>
    <property type="match status" value="1"/>
</dbReference>
<evidence type="ECO:0000313" key="4">
    <source>
        <dbReference type="EMBL" id="CAF0815763.1"/>
    </source>
</evidence>
<dbReference type="SUPFAM" id="SSF52058">
    <property type="entry name" value="L domain-like"/>
    <property type="match status" value="1"/>
</dbReference>
<evidence type="ECO:0000313" key="5">
    <source>
        <dbReference type="Proteomes" id="UP000663879"/>
    </source>
</evidence>
<dbReference type="Gene3D" id="3.80.10.10">
    <property type="entry name" value="Ribonuclease Inhibitor"/>
    <property type="match status" value="2"/>
</dbReference>
<keyword evidence="5" id="KW-1185">Reference proteome</keyword>
<evidence type="ECO:0000256" key="1">
    <source>
        <dbReference type="ARBA" id="ARBA00022614"/>
    </source>
</evidence>
<gene>
    <name evidence="4" type="ORF">OXX778_LOCUS7203</name>
</gene>
<evidence type="ECO:0000259" key="3">
    <source>
        <dbReference type="Pfam" id="PF05699"/>
    </source>
</evidence>
<dbReference type="SMART" id="SM00369">
    <property type="entry name" value="LRR_TYP"/>
    <property type="match status" value="9"/>
</dbReference>
<dbReference type="GO" id="GO:0046983">
    <property type="term" value="F:protein dimerization activity"/>
    <property type="evidence" value="ECO:0007669"/>
    <property type="project" value="InterPro"/>
</dbReference>
<evidence type="ECO:0000256" key="2">
    <source>
        <dbReference type="ARBA" id="ARBA00022737"/>
    </source>
</evidence>
<sequence>MTLNITYNNLTKIYSKSFFGMIKLRFLFLNSNKISELESDVFQDMPLLNYISLNNNLIKNLDENLFDSLIELDSINLGSNEIEWLNKGIFRNLPNLRKLMINNNKLKSLDPFFDNLESLEHLDLSSNLISNVHKKTFISLKKISRIDFYNNRIVEINSETFKGAFNCQILKMSLNTIRTIHKNFSINLQNLEDLDLSRNNLSSLEPDFLNGFVKLKYLGLVSCSLKIIDLSSLVNLRILYISINQINFFSHNLSSLTYLYLNSNPLVNLTYPLISSQKSSLEYLDISYCKLKLIDFDVLRNLTNLKTLRINGNQISLDNQNFIGFNNLDSVKNLTNLTQTSLDKDFNELKSEFAQDLVKAFTESNIPLYKIEHPAFKDLIEKYLPENIHYPSSSTVRKQLPVYYDELVCQIKKILKNKKVAIMTDESTDCSQRYFLQVLCQELNSFKKTQPFLLDTVYLEETNYKTISQSVLKTLNKFEIDYENLYSYMTDNASYMHKSYTSVLVNLLPNSRHSTCIAHIIALIADTWRKNLKKLDILVALEMHAERILLPPEPVITRWNTWFNAVIYHVEFWSYLITFVRDEIRLYSDADSSEELEELLADESVKEEAQFIVDNCQDFLVLQVKYQGINVKASELYNDLLKLHFWHESNLEKFIEDKKKLRSMPSMELFKVARFLDPKEFKNLNNDFDHYAKIFPELKNAKTELLQYSHTVNETNFTTVFDLTEFWIINKKKFPQLFELAEWVLYYPTNSADCERSISIYNNILNDSRNRLLKETLTHLNFIMFNGKRISKSISNKEDSEIESEDESILIESFYSNCSD</sequence>
<feature type="domain" description="HAT C-terminal dimerisation" evidence="3">
    <location>
        <begin position="716"/>
        <end position="783"/>
    </location>
</feature>
<dbReference type="InterPro" id="IPR008906">
    <property type="entry name" value="HATC_C_dom"/>
</dbReference>
<dbReference type="InterPro" id="IPR032675">
    <property type="entry name" value="LRR_dom_sf"/>
</dbReference>
<dbReference type="EMBL" id="CAJNOC010000906">
    <property type="protein sequence ID" value="CAF0815763.1"/>
    <property type="molecule type" value="Genomic_DNA"/>
</dbReference>
<dbReference type="OrthoDB" id="6596666at2759"/>
<dbReference type="AlphaFoldDB" id="A0A813TQ40"/>
<dbReference type="Pfam" id="PF05699">
    <property type="entry name" value="Dimer_Tnp_hAT"/>
    <property type="match status" value="1"/>
</dbReference>
<dbReference type="InterPro" id="IPR012337">
    <property type="entry name" value="RNaseH-like_sf"/>
</dbReference>
<dbReference type="PROSITE" id="PS51450">
    <property type="entry name" value="LRR"/>
    <property type="match status" value="4"/>
</dbReference>
<keyword evidence="2" id="KW-0677">Repeat</keyword>
<dbReference type="PANTHER" id="PTHR24366:SF171">
    <property type="entry name" value="LEUCINE RICH REPEAT NEURONAL 4"/>
    <property type="match status" value="1"/>
</dbReference>
<dbReference type="PANTHER" id="PTHR24366">
    <property type="entry name" value="IG(IMMUNOGLOBULIN) AND LRR(LEUCINE RICH REPEAT) DOMAINS"/>
    <property type="match status" value="1"/>
</dbReference>